<organism evidence="2 3">
    <name type="scientific">Asparagus officinalis</name>
    <name type="common">Garden asparagus</name>
    <dbReference type="NCBI Taxonomy" id="4686"/>
    <lineage>
        <taxon>Eukaryota</taxon>
        <taxon>Viridiplantae</taxon>
        <taxon>Streptophyta</taxon>
        <taxon>Embryophyta</taxon>
        <taxon>Tracheophyta</taxon>
        <taxon>Spermatophyta</taxon>
        <taxon>Magnoliopsida</taxon>
        <taxon>Liliopsida</taxon>
        <taxon>Asparagales</taxon>
        <taxon>Asparagaceae</taxon>
        <taxon>Asparagoideae</taxon>
        <taxon>Asparagus</taxon>
    </lineage>
</organism>
<reference evidence="3" key="1">
    <citation type="journal article" date="2017" name="Nat. Commun.">
        <title>The asparagus genome sheds light on the origin and evolution of a young Y chromosome.</title>
        <authorList>
            <person name="Harkess A."/>
            <person name="Zhou J."/>
            <person name="Xu C."/>
            <person name="Bowers J.E."/>
            <person name="Van der Hulst R."/>
            <person name="Ayyampalayam S."/>
            <person name="Mercati F."/>
            <person name="Riccardi P."/>
            <person name="McKain M.R."/>
            <person name="Kakrana A."/>
            <person name="Tang H."/>
            <person name="Ray J."/>
            <person name="Groenendijk J."/>
            <person name="Arikit S."/>
            <person name="Mathioni S.M."/>
            <person name="Nakano M."/>
            <person name="Shan H."/>
            <person name="Telgmann-Rauber A."/>
            <person name="Kanno A."/>
            <person name="Yue Z."/>
            <person name="Chen H."/>
            <person name="Li W."/>
            <person name="Chen Y."/>
            <person name="Xu X."/>
            <person name="Zhang Y."/>
            <person name="Luo S."/>
            <person name="Chen H."/>
            <person name="Gao J."/>
            <person name="Mao Z."/>
            <person name="Pires J.C."/>
            <person name="Luo M."/>
            <person name="Kudrna D."/>
            <person name="Wing R.A."/>
            <person name="Meyers B.C."/>
            <person name="Yi K."/>
            <person name="Kong H."/>
            <person name="Lavrijsen P."/>
            <person name="Sunseri F."/>
            <person name="Falavigna A."/>
            <person name="Ye Y."/>
            <person name="Leebens-Mack J.H."/>
            <person name="Chen G."/>
        </authorList>
    </citation>
    <scope>NUCLEOTIDE SEQUENCE [LARGE SCALE GENOMIC DNA]</scope>
    <source>
        <strain evidence="3">cv. DH0086</strain>
    </source>
</reference>
<feature type="compositionally biased region" description="Basic residues" evidence="1">
    <location>
        <begin position="73"/>
        <end position="84"/>
    </location>
</feature>
<gene>
    <name evidence="2" type="ORF">A4U43_UnF8660</name>
</gene>
<keyword evidence="3" id="KW-1185">Reference proteome</keyword>
<feature type="region of interest" description="Disordered" evidence="1">
    <location>
        <begin position="24"/>
        <end position="86"/>
    </location>
</feature>
<evidence type="ECO:0000256" key="1">
    <source>
        <dbReference type="SAM" id="MobiDB-lite"/>
    </source>
</evidence>
<evidence type="ECO:0000313" key="2">
    <source>
        <dbReference type="EMBL" id="ONK55006.1"/>
    </source>
</evidence>
<name>A0A1R3L5X0_ASPOF</name>
<accession>A0A1R3L5X0</accession>
<protein>
    <submittedName>
        <fullName evidence="2">Uncharacterized protein</fullName>
    </submittedName>
</protein>
<dbReference type="AlphaFoldDB" id="A0A1R3L5X0"/>
<sequence>MLGLKIQITKYTRNWGVILSGRGGCARTETEQEEDEEKRIMRLAPRSEGPSSRGPQALAGGGALHSHPLPHSQRPRRQQHRGRARCCSTRPLDRRRWVDDTGVRPGQDLEKKMSMPVWEVIGHSPEGLNLWTLHYCRTRKRCWWGIGP</sequence>
<evidence type="ECO:0000313" key="3">
    <source>
        <dbReference type="Proteomes" id="UP000243459"/>
    </source>
</evidence>
<dbReference type="Gramene" id="ONK55006">
    <property type="protein sequence ID" value="ONK55006"/>
    <property type="gene ID" value="A4U43_UnF8660"/>
</dbReference>
<dbReference type="Proteomes" id="UP000243459">
    <property type="component" value="Unassembled WGS sequence"/>
</dbReference>
<proteinExistence type="predicted"/>
<dbReference type="EMBL" id="KV863872">
    <property type="protein sequence ID" value="ONK55006.1"/>
    <property type="molecule type" value="Genomic_DNA"/>
</dbReference>